<gene>
    <name evidence="6" type="ORF">MP11Mi_24730</name>
</gene>
<evidence type="ECO:0000256" key="1">
    <source>
        <dbReference type="ARBA" id="ARBA00004141"/>
    </source>
</evidence>
<accession>A0AA97CY07</accession>
<dbReference type="AlphaFoldDB" id="A0AA97CY07"/>
<evidence type="ECO:0000256" key="3">
    <source>
        <dbReference type="ARBA" id="ARBA00022989"/>
    </source>
</evidence>
<protein>
    <recommendedName>
        <fullName evidence="7">DoxX family protein</fullName>
    </recommendedName>
</protein>
<keyword evidence="4 5" id="KW-0472">Membrane</keyword>
<evidence type="ECO:0000256" key="2">
    <source>
        <dbReference type="ARBA" id="ARBA00022692"/>
    </source>
</evidence>
<dbReference type="InterPro" id="IPR032808">
    <property type="entry name" value="DoxX"/>
</dbReference>
<dbReference type="EMBL" id="CP128986">
    <property type="protein sequence ID" value="WOC13372.1"/>
    <property type="molecule type" value="Genomic_DNA"/>
</dbReference>
<feature type="transmembrane region" description="Helical" evidence="5">
    <location>
        <begin position="97"/>
        <end position="117"/>
    </location>
</feature>
<keyword evidence="2 5" id="KW-0812">Transmembrane</keyword>
<dbReference type="GO" id="GO:0016020">
    <property type="term" value="C:membrane"/>
    <property type="evidence" value="ECO:0007669"/>
    <property type="project" value="UniProtKB-SubCell"/>
</dbReference>
<evidence type="ECO:0000313" key="6">
    <source>
        <dbReference type="EMBL" id="WOC13372.1"/>
    </source>
</evidence>
<keyword evidence="3 5" id="KW-1133">Transmembrane helix</keyword>
<comment type="subcellular location">
    <subcellularLocation>
        <location evidence="1">Membrane</location>
        <topology evidence="1">Multi-pass membrane protein</topology>
    </subcellularLocation>
</comment>
<dbReference type="RefSeq" id="WP_420039198.1">
    <property type="nucleotide sequence ID" value="NZ_CP128986.1"/>
</dbReference>
<evidence type="ECO:0000256" key="5">
    <source>
        <dbReference type="SAM" id="Phobius"/>
    </source>
</evidence>
<evidence type="ECO:0000256" key="4">
    <source>
        <dbReference type="ARBA" id="ARBA00023136"/>
    </source>
</evidence>
<name>A0AA97CY07_9ACTN</name>
<evidence type="ECO:0008006" key="7">
    <source>
        <dbReference type="Google" id="ProtNLM"/>
    </source>
</evidence>
<organism evidence="6">
    <name type="scientific">Gordonia sp. MP11Mi</name>
    <dbReference type="NCBI Taxonomy" id="3022769"/>
    <lineage>
        <taxon>Bacteria</taxon>
        <taxon>Bacillati</taxon>
        <taxon>Actinomycetota</taxon>
        <taxon>Actinomycetes</taxon>
        <taxon>Mycobacteriales</taxon>
        <taxon>Gordoniaceae</taxon>
        <taxon>Gordonia</taxon>
    </lineage>
</organism>
<dbReference type="Pfam" id="PF13564">
    <property type="entry name" value="DoxX_2"/>
    <property type="match status" value="1"/>
</dbReference>
<reference evidence="6" key="1">
    <citation type="submission" date="2023-06" db="EMBL/GenBank/DDBJ databases">
        <title>Gordonia sp. nov. and Pseudochrobactrum sp. nov., two species isolated from the burying beetle Nicrophorus vespilloides.</title>
        <authorList>
            <person name="Poehlein A."/>
            <person name="Guzman J."/>
            <person name="Daniel R."/>
            <person name="Vilcinskas A."/>
        </authorList>
    </citation>
    <scope>NUCLEOTIDE SEQUENCE</scope>
    <source>
        <strain evidence="6">MP11Mi</strain>
    </source>
</reference>
<feature type="transmembrane region" description="Helical" evidence="5">
    <location>
        <begin position="72"/>
        <end position="91"/>
    </location>
</feature>
<sequence length="132" mass="14063">MSHPRELVREPVVYRLAAAGQAADAVACIGPIPYIARCLDSVEFPAEYRWIFPIVKGVSAVGLAAAPRFPGLARLTTVMLTIYFVLAVGSHVRTRDIGLNFAASSSMLAFYSTLAVTGPPQAQSVRSQTSPA</sequence>
<proteinExistence type="predicted"/>
<feature type="transmembrane region" description="Helical" evidence="5">
    <location>
        <begin position="12"/>
        <end position="36"/>
    </location>
</feature>